<dbReference type="EMBL" id="CP002209">
    <property type="protein sequence ID" value="ADN76645.1"/>
    <property type="molecule type" value="Genomic_DNA"/>
</dbReference>
<name>E1SMX6_FERBD</name>
<gene>
    <name evidence="3" type="ordered locus">Fbal_2443</name>
</gene>
<feature type="transmembrane region" description="Helical" evidence="2">
    <location>
        <begin position="7"/>
        <end position="26"/>
    </location>
</feature>
<keyword evidence="4" id="KW-1185">Reference proteome</keyword>
<proteinExistence type="predicted"/>
<dbReference type="RefSeq" id="WP_013345951.1">
    <property type="nucleotide sequence ID" value="NC_014541.1"/>
</dbReference>
<dbReference type="HOGENOM" id="CLU_2584562_0_0_6"/>
<protein>
    <submittedName>
        <fullName evidence="3">Uncharacterized protein</fullName>
    </submittedName>
</protein>
<sequence length="80" mass="8892">MKHTAIWLSRAMLPLLSTSGLLFYLRTALGTFSAPRALALMCLALVVGLIWAERQRHAERQPSSSLSARTLAPQHYSAER</sequence>
<dbReference type="Proteomes" id="UP000006683">
    <property type="component" value="Chromosome"/>
</dbReference>
<keyword evidence="2" id="KW-0812">Transmembrane</keyword>
<reference evidence="3 4" key="1">
    <citation type="journal article" date="2010" name="Stand. Genomic Sci.">
        <title>Complete genome sequence of Ferrimonas balearica type strain (PAT).</title>
        <authorList>
            <person name="Nolan M."/>
            <person name="Sikorski J."/>
            <person name="Davenport K."/>
            <person name="Lucas S."/>
            <person name="Glavina Del Rio T."/>
            <person name="Tice H."/>
            <person name="Cheng J."/>
            <person name="Goodwin L."/>
            <person name="Pitluck S."/>
            <person name="Liolios K."/>
            <person name="Ivanova N."/>
            <person name="Mavromatis K."/>
            <person name="Ovchinnikova G."/>
            <person name="Pati A."/>
            <person name="Chen A."/>
            <person name="Palaniappan K."/>
            <person name="Land M."/>
            <person name="Hauser L."/>
            <person name="Chang Y."/>
            <person name="Jeffries C."/>
            <person name="Tapia R."/>
            <person name="Brettin T."/>
            <person name="Detter J."/>
            <person name="Han C."/>
            <person name="Yasawong M."/>
            <person name="Rohde M."/>
            <person name="Tindall B."/>
            <person name="Goker M."/>
            <person name="Woyke T."/>
            <person name="Bristow J."/>
            <person name="Eisen J."/>
            <person name="Markowitz V."/>
            <person name="Hugenholtz P."/>
            <person name="Kyrpides N."/>
            <person name="Klenk H."/>
            <person name="Lapidus A."/>
        </authorList>
    </citation>
    <scope>NUCLEOTIDE SEQUENCE [LARGE SCALE GENOMIC DNA]</scope>
    <source>
        <strain evidence="4">DSM 9799 / CCM 4581 / KCTC 23876 / PAT</strain>
    </source>
</reference>
<organism evidence="3 4">
    <name type="scientific">Ferrimonas balearica (strain DSM 9799 / CCM 4581 / KCTC 23876 / PAT)</name>
    <dbReference type="NCBI Taxonomy" id="550540"/>
    <lineage>
        <taxon>Bacteria</taxon>
        <taxon>Pseudomonadati</taxon>
        <taxon>Pseudomonadota</taxon>
        <taxon>Gammaproteobacteria</taxon>
        <taxon>Alteromonadales</taxon>
        <taxon>Ferrimonadaceae</taxon>
        <taxon>Ferrimonas</taxon>
    </lineage>
</organism>
<evidence type="ECO:0000256" key="1">
    <source>
        <dbReference type="SAM" id="MobiDB-lite"/>
    </source>
</evidence>
<keyword evidence="2" id="KW-1133">Transmembrane helix</keyword>
<dbReference type="GeneID" id="67182655"/>
<dbReference type="KEGG" id="fbl:Fbal_2443"/>
<dbReference type="STRING" id="550540.Fbal_2443"/>
<accession>E1SMX6</accession>
<evidence type="ECO:0000313" key="4">
    <source>
        <dbReference type="Proteomes" id="UP000006683"/>
    </source>
</evidence>
<evidence type="ECO:0000313" key="3">
    <source>
        <dbReference type="EMBL" id="ADN76645.1"/>
    </source>
</evidence>
<evidence type="ECO:0000256" key="2">
    <source>
        <dbReference type="SAM" id="Phobius"/>
    </source>
</evidence>
<dbReference type="AlphaFoldDB" id="E1SMX6"/>
<feature type="region of interest" description="Disordered" evidence="1">
    <location>
        <begin position="58"/>
        <end position="80"/>
    </location>
</feature>
<feature type="transmembrane region" description="Helical" evidence="2">
    <location>
        <begin position="32"/>
        <end position="52"/>
    </location>
</feature>
<keyword evidence="2" id="KW-0472">Membrane</keyword>